<organism evidence="2 3">
    <name type="scientific">Stylonychia lemnae</name>
    <name type="common">Ciliate</name>
    <dbReference type="NCBI Taxonomy" id="5949"/>
    <lineage>
        <taxon>Eukaryota</taxon>
        <taxon>Sar</taxon>
        <taxon>Alveolata</taxon>
        <taxon>Ciliophora</taxon>
        <taxon>Intramacronucleata</taxon>
        <taxon>Spirotrichea</taxon>
        <taxon>Stichotrichia</taxon>
        <taxon>Sporadotrichida</taxon>
        <taxon>Oxytrichidae</taxon>
        <taxon>Stylonychinae</taxon>
        <taxon>Stylonychia</taxon>
    </lineage>
</organism>
<name>A0A078A9S5_STYLE</name>
<protein>
    <submittedName>
        <fullName evidence="2">Uncharacterized protein</fullName>
    </submittedName>
</protein>
<sequence length="258" mass="30339">MGKSMVEKQLDITKIMKDLRNSKVSNNLLLTKSQKELIPFFQHNLIDKQFEKNLVRKEQRQQQRKQRKGKEVNLLEESVQALPHMIDFFVDFKKNKNEKGKIIFDQLFGEATKDNGNLEVQMYRGLFRKYVDQNLTPQGLMVQIKKDAEQILGQQPKKYKKAIQDQLSFQTENTKGKFMDYADNHNEIVDDSSLLQREDEENNYKTNKGGEDNQFNVQPKRKTPYGIGRNQDKSVSRVTRQDNNDDENEEDDDDDNIE</sequence>
<gene>
    <name evidence="2" type="primary">Contig15138.g16132</name>
    <name evidence="2" type="ORF">STYLEM_6511</name>
</gene>
<dbReference type="Proteomes" id="UP000039865">
    <property type="component" value="Unassembled WGS sequence"/>
</dbReference>
<accession>A0A078A9S5</accession>
<dbReference type="EMBL" id="CCKQ01006250">
    <property type="protein sequence ID" value="CDW77548.1"/>
    <property type="molecule type" value="Genomic_DNA"/>
</dbReference>
<dbReference type="AlphaFoldDB" id="A0A078A9S5"/>
<feature type="compositionally biased region" description="Basic and acidic residues" evidence="1">
    <location>
        <begin position="230"/>
        <end position="243"/>
    </location>
</feature>
<evidence type="ECO:0000256" key="1">
    <source>
        <dbReference type="SAM" id="MobiDB-lite"/>
    </source>
</evidence>
<evidence type="ECO:0000313" key="3">
    <source>
        <dbReference type="Proteomes" id="UP000039865"/>
    </source>
</evidence>
<proteinExistence type="predicted"/>
<evidence type="ECO:0000313" key="2">
    <source>
        <dbReference type="EMBL" id="CDW77548.1"/>
    </source>
</evidence>
<keyword evidence="3" id="KW-1185">Reference proteome</keyword>
<feature type="compositionally biased region" description="Acidic residues" evidence="1">
    <location>
        <begin position="244"/>
        <end position="258"/>
    </location>
</feature>
<reference evidence="2 3" key="1">
    <citation type="submission" date="2014-06" db="EMBL/GenBank/DDBJ databases">
        <authorList>
            <person name="Swart Estienne"/>
        </authorList>
    </citation>
    <scope>NUCLEOTIDE SEQUENCE [LARGE SCALE GENOMIC DNA]</scope>
    <source>
        <strain evidence="2 3">130c</strain>
    </source>
</reference>
<feature type="region of interest" description="Disordered" evidence="1">
    <location>
        <begin position="203"/>
        <end position="258"/>
    </location>
</feature>
<dbReference type="InParanoid" id="A0A078A9S5"/>